<dbReference type="RefSeq" id="WP_347703971.1">
    <property type="nucleotide sequence ID" value="NZ_JBDPZD010000002.1"/>
</dbReference>
<dbReference type="CDD" id="cd03416">
    <property type="entry name" value="CbiX_SirB_N"/>
    <property type="match status" value="1"/>
</dbReference>
<keyword evidence="4" id="KW-1185">Reference proteome</keyword>
<gene>
    <name evidence="3" type="ORF">ABDJ85_06565</name>
</gene>
<dbReference type="PANTHER" id="PTHR33542">
    <property type="entry name" value="SIROHYDROCHLORIN FERROCHELATASE, CHLOROPLASTIC"/>
    <property type="match status" value="1"/>
</dbReference>
<dbReference type="EMBL" id="JBDPZD010000002">
    <property type="protein sequence ID" value="MEO3691128.1"/>
    <property type="molecule type" value="Genomic_DNA"/>
</dbReference>
<name>A0ABV0G081_9BURK</name>
<comment type="caution">
    <text evidence="3">The sequence shown here is derived from an EMBL/GenBank/DDBJ whole genome shotgun (WGS) entry which is preliminary data.</text>
</comment>
<reference evidence="3 4" key="1">
    <citation type="submission" date="2024-05" db="EMBL/GenBank/DDBJ databases">
        <title>Roseateles sp. DJS-2-20 16S ribosomal RNA gene Genome sequencing and assembly.</title>
        <authorList>
            <person name="Woo H."/>
        </authorList>
    </citation>
    <scope>NUCLEOTIDE SEQUENCE [LARGE SCALE GENOMIC DNA]</scope>
    <source>
        <strain evidence="3 4">DJS-2-20</strain>
    </source>
</reference>
<proteinExistence type="predicted"/>
<keyword evidence="2" id="KW-0456">Lyase</keyword>
<accession>A0ABV0G081</accession>
<protein>
    <submittedName>
        <fullName evidence="3">CbiX/SirB N-terminal domain-containing protein</fullName>
    </submittedName>
</protein>
<dbReference type="Proteomes" id="UP001495147">
    <property type="component" value="Unassembled WGS sequence"/>
</dbReference>
<dbReference type="InterPro" id="IPR002762">
    <property type="entry name" value="CbiX-like"/>
</dbReference>
<evidence type="ECO:0000313" key="4">
    <source>
        <dbReference type="Proteomes" id="UP001495147"/>
    </source>
</evidence>
<dbReference type="SUPFAM" id="SSF53800">
    <property type="entry name" value="Chelatase"/>
    <property type="match status" value="1"/>
</dbReference>
<organism evidence="3 4">
    <name type="scientific">Roseateles paludis</name>
    <dbReference type="NCBI Taxonomy" id="3145238"/>
    <lineage>
        <taxon>Bacteria</taxon>
        <taxon>Pseudomonadati</taxon>
        <taxon>Pseudomonadota</taxon>
        <taxon>Betaproteobacteria</taxon>
        <taxon>Burkholderiales</taxon>
        <taxon>Sphaerotilaceae</taxon>
        <taxon>Roseateles</taxon>
    </lineage>
</organism>
<evidence type="ECO:0000256" key="1">
    <source>
        <dbReference type="ARBA" id="ARBA00022723"/>
    </source>
</evidence>
<dbReference type="InterPro" id="IPR050963">
    <property type="entry name" value="Sirohydro_Cobaltochel/CbiX"/>
</dbReference>
<evidence type="ECO:0000256" key="2">
    <source>
        <dbReference type="ARBA" id="ARBA00023239"/>
    </source>
</evidence>
<dbReference type="Pfam" id="PF01903">
    <property type="entry name" value="CbiX"/>
    <property type="match status" value="1"/>
</dbReference>
<dbReference type="Gene3D" id="3.40.50.1400">
    <property type="match status" value="1"/>
</dbReference>
<evidence type="ECO:0000313" key="3">
    <source>
        <dbReference type="EMBL" id="MEO3691128.1"/>
    </source>
</evidence>
<sequence length="124" mass="13355">MTTGTLLFAHGARDPEWARPFEAVLQALQAARPGNPAVLAFLEFMQPDMDTAGDRLVAAGCTSVALIPLFLGTGGHVRKDVPRLLQVLQQRHPGVQWSLQAPIGDHPLVRQAMVDACLTATPPR</sequence>
<keyword evidence="1" id="KW-0479">Metal-binding</keyword>
<dbReference type="PANTHER" id="PTHR33542:SF3">
    <property type="entry name" value="SIROHYDROCHLORIN FERROCHELATASE, CHLOROPLASTIC"/>
    <property type="match status" value="1"/>
</dbReference>